<dbReference type="EMBL" id="DRTM01000099">
    <property type="protein sequence ID" value="HHE75761.1"/>
    <property type="molecule type" value="Genomic_DNA"/>
</dbReference>
<dbReference type="InterPro" id="IPR022764">
    <property type="entry name" value="Peptidase_S54_rhomboid_dom"/>
</dbReference>
<keyword evidence="7" id="KW-0378">Hydrolase</keyword>
<dbReference type="GO" id="GO:0016020">
    <property type="term" value="C:membrane"/>
    <property type="evidence" value="ECO:0007669"/>
    <property type="project" value="UniProtKB-SubCell"/>
</dbReference>
<evidence type="ECO:0000256" key="2">
    <source>
        <dbReference type="ARBA" id="ARBA00022692"/>
    </source>
</evidence>
<dbReference type="SUPFAM" id="SSF144091">
    <property type="entry name" value="Rhomboid-like"/>
    <property type="match status" value="1"/>
</dbReference>
<keyword evidence="2 5" id="KW-0812">Transmembrane</keyword>
<evidence type="ECO:0000313" key="7">
    <source>
        <dbReference type="EMBL" id="HHE75761.1"/>
    </source>
</evidence>
<dbReference type="PANTHER" id="PTHR43066:SF11">
    <property type="entry name" value="PEPTIDASE S54 RHOMBOID DOMAIN-CONTAINING PROTEIN"/>
    <property type="match status" value="1"/>
</dbReference>
<dbReference type="Pfam" id="PF01694">
    <property type="entry name" value="Rhomboid"/>
    <property type="match status" value="1"/>
</dbReference>
<feature type="transmembrane region" description="Helical" evidence="5">
    <location>
        <begin position="129"/>
        <end position="151"/>
    </location>
</feature>
<evidence type="ECO:0000256" key="5">
    <source>
        <dbReference type="SAM" id="Phobius"/>
    </source>
</evidence>
<feature type="transmembrane region" description="Helical" evidence="5">
    <location>
        <begin position="23"/>
        <end position="42"/>
    </location>
</feature>
<feature type="domain" description="Peptidase S54 rhomboid" evidence="6">
    <location>
        <begin position="68"/>
        <end position="212"/>
    </location>
</feature>
<comment type="caution">
    <text evidence="7">The sequence shown here is derived from an EMBL/GenBank/DDBJ whole genome shotgun (WGS) entry which is preliminary data.</text>
</comment>
<feature type="transmembrane region" description="Helical" evidence="5">
    <location>
        <begin position="80"/>
        <end position="96"/>
    </location>
</feature>
<dbReference type="InterPro" id="IPR035952">
    <property type="entry name" value="Rhomboid-like_sf"/>
</dbReference>
<dbReference type="AlphaFoldDB" id="A0A7J3T9Z8"/>
<evidence type="ECO:0000259" key="6">
    <source>
        <dbReference type="Pfam" id="PF01694"/>
    </source>
</evidence>
<feature type="transmembrane region" description="Helical" evidence="5">
    <location>
        <begin position="172"/>
        <end position="189"/>
    </location>
</feature>
<comment type="subcellular location">
    <subcellularLocation>
        <location evidence="1">Membrane</location>
        <topology evidence="1">Multi-pass membrane protein</topology>
    </subcellularLocation>
</comment>
<keyword evidence="7" id="KW-0645">Protease</keyword>
<gene>
    <name evidence="7" type="ORF">ENL31_01360</name>
</gene>
<evidence type="ECO:0000256" key="4">
    <source>
        <dbReference type="ARBA" id="ARBA00023136"/>
    </source>
</evidence>
<accession>A0A7J3T9Z8</accession>
<proteinExistence type="predicted"/>
<evidence type="ECO:0000256" key="1">
    <source>
        <dbReference type="ARBA" id="ARBA00004141"/>
    </source>
</evidence>
<dbReference type="Gene3D" id="1.20.1540.10">
    <property type="entry name" value="Rhomboid-like"/>
    <property type="match status" value="1"/>
</dbReference>
<feature type="transmembrane region" description="Helical" evidence="5">
    <location>
        <begin position="195"/>
        <end position="212"/>
    </location>
</feature>
<name>A0A7J3T9Z8_9ARCH</name>
<dbReference type="GO" id="GO:0004252">
    <property type="term" value="F:serine-type endopeptidase activity"/>
    <property type="evidence" value="ECO:0007669"/>
    <property type="project" value="InterPro"/>
</dbReference>
<sequence>MLYIALTLGVIIAFTLLALRRNALIYLSLALVLIYFLEIFILYSQGFSGIEKYFHALSCKSSVLDVGILTSIYLHSLNPGHIFFNILIFFLIGLPFERKIGGFWFTLIFLISGIAANIGYSIFLSLSGISSYLLGASGAIFGIMGAFLILYPNDEIAMFLGPVLMPRIKVKYAVLSLMAVEFLLTFLWVNDNVAHGAHVIGAVAGALMGYFLKSHTPTPRLRSSRIDYELLESLSDTEELRNIVKRIRAENDELIQNSWIEEFFRKKYGDAKWEGKYIISGGRRYRIRR</sequence>
<reference evidence="7" key="1">
    <citation type="journal article" date="2020" name="mSystems">
        <title>Genome- and Community-Level Interaction Insights into Carbon Utilization and Element Cycling Functions of Hydrothermarchaeota in Hydrothermal Sediment.</title>
        <authorList>
            <person name="Zhou Z."/>
            <person name="Liu Y."/>
            <person name="Xu W."/>
            <person name="Pan J."/>
            <person name="Luo Z.H."/>
            <person name="Li M."/>
        </authorList>
    </citation>
    <scope>NUCLEOTIDE SEQUENCE [LARGE SCALE GENOMIC DNA]</scope>
    <source>
        <strain evidence="7">HyVt-85</strain>
    </source>
</reference>
<dbReference type="PANTHER" id="PTHR43066">
    <property type="entry name" value="RHOMBOID-RELATED PROTEIN"/>
    <property type="match status" value="1"/>
</dbReference>
<dbReference type="GO" id="GO:0006508">
    <property type="term" value="P:proteolysis"/>
    <property type="evidence" value="ECO:0007669"/>
    <property type="project" value="UniProtKB-KW"/>
</dbReference>
<keyword evidence="3 5" id="KW-1133">Transmembrane helix</keyword>
<organism evidence="7">
    <name type="scientific">Candidatus Aciduliprofundum boonei</name>
    <dbReference type="NCBI Taxonomy" id="379547"/>
    <lineage>
        <taxon>Archaea</taxon>
        <taxon>Methanobacteriati</taxon>
        <taxon>Thermoplasmatota</taxon>
        <taxon>DHVE2 group</taxon>
        <taxon>Candidatus Aciduliprofundum</taxon>
    </lineage>
</organism>
<evidence type="ECO:0000256" key="3">
    <source>
        <dbReference type="ARBA" id="ARBA00022989"/>
    </source>
</evidence>
<feature type="transmembrane region" description="Helical" evidence="5">
    <location>
        <begin position="103"/>
        <end position="123"/>
    </location>
</feature>
<dbReference type="Proteomes" id="UP000886130">
    <property type="component" value="Unassembled WGS sequence"/>
</dbReference>
<keyword evidence="4 5" id="KW-0472">Membrane</keyword>
<protein>
    <submittedName>
        <fullName evidence="7">Rhomboid family intramembrane serine protease</fullName>
    </submittedName>
</protein>